<proteinExistence type="predicted"/>
<dbReference type="OrthoDB" id="1707731at2"/>
<evidence type="ECO:0000313" key="2">
    <source>
        <dbReference type="EMBL" id="TDT51117.1"/>
    </source>
</evidence>
<feature type="region of interest" description="Disordered" evidence="1">
    <location>
        <begin position="80"/>
        <end position="103"/>
    </location>
</feature>
<gene>
    <name evidence="2" type="ORF">EDD71_12143</name>
</gene>
<evidence type="ECO:0000313" key="3">
    <source>
        <dbReference type="Proteomes" id="UP000295325"/>
    </source>
</evidence>
<dbReference type="AlphaFoldDB" id="A0A4R7KA24"/>
<sequence>MLNSIRDKRIQRDGLYELTLQIPEDEYFSVYDTVTIESAQDILQQFLDYHQDDGRPDEVDINYNKNGHVVNITANLHYIGNEHTEPRHTPNRLTASRRDEGTK</sequence>
<comment type="caution">
    <text evidence="2">The sequence shown here is derived from an EMBL/GenBank/DDBJ whole genome shotgun (WGS) entry which is preliminary data.</text>
</comment>
<dbReference type="EMBL" id="SOAZ01000021">
    <property type="protein sequence ID" value="TDT51117.1"/>
    <property type="molecule type" value="Genomic_DNA"/>
</dbReference>
<reference evidence="2 3" key="1">
    <citation type="submission" date="2019-03" db="EMBL/GenBank/DDBJ databases">
        <title>Genomic Encyclopedia of Type Strains, Phase IV (KMG-IV): sequencing the most valuable type-strain genomes for metagenomic binning, comparative biology and taxonomic classification.</title>
        <authorList>
            <person name="Goeker M."/>
        </authorList>
    </citation>
    <scope>NUCLEOTIDE SEQUENCE [LARGE SCALE GENOMIC DNA]</scope>
    <source>
        <strain evidence="2 3">DSM 24455</strain>
    </source>
</reference>
<keyword evidence="3" id="KW-1185">Reference proteome</keyword>
<name>A0A4R7KA24_9CLOT</name>
<protein>
    <submittedName>
        <fullName evidence="2">Uncharacterized protein</fullName>
    </submittedName>
</protein>
<organism evidence="2 3">
    <name type="scientific">Fonticella tunisiensis</name>
    <dbReference type="NCBI Taxonomy" id="1096341"/>
    <lineage>
        <taxon>Bacteria</taxon>
        <taxon>Bacillati</taxon>
        <taxon>Bacillota</taxon>
        <taxon>Clostridia</taxon>
        <taxon>Eubacteriales</taxon>
        <taxon>Clostridiaceae</taxon>
        <taxon>Fonticella</taxon>
    </lineage>
</organism>
<evidence type="ECO:0000256" key="1">
    <source>
        <dbReference type="SAM" id="MobiDB-lite"/>
    </source>
</evidence>
<dbReference type="RefSeq" id="WP_133628846.1">
    <property type="nucleotide sequence ID" value="NZ_SOAZ01000021.1"/>
</dbReference>
<dbReference type="Proteomes" id="UP000295325">
    <property type="component" value="Unassembled WGS sequence"/>
</dbReference>
<accession>A0A4R7KA24</accession>